<dbReference type="RefSeq" id="WP_048931261.1">
    <property type="nucleotide sequence ID" value="NZ_KQ235888.1"/>
</dbReference>
<dbReference type="InterPro" id="IPR036691">
    <property type="entry name" value="Endo/exonu/phosph_ase_sf"/>
</dbReference>
<dbReference type="AlphaFoldDB" id="A0A0J9BEM8"/>
<dbReference type="EMBL" id="ADLK01000059">
    <property type="protein sequence ID" value="KMW10661.1"/>
    <property type="molecule type" value="Genomic_DNA"/>
</dbReference>
<evidence type="ECO:0000313" key="2">
    <source>
        <dbReference type="EMBL" id="KMW10661.1"/>
    </source>
</evidence>
<name>A0A0J9BEM8_9FIRM</name>
<reference evidence="2 3" key="1">
    <citation type="submission" date="2011-04" db="EMBL/GenBank/DDBJ databases">
        <title>The Genome Sequence of Clostridium citroniae WAL-19142.</title>
        <authorList>
            <consortium name="The Broad Institute Genome Sequencing Platform"/>
            <person name="Earl A."/>
            <person name="Ward D."/>
            <person name="Feldgarden M."/>
            <person name="Gevers D."/>
            <person name="Warren Y.A."/>
            <person name="Tyrrell K.L."/>
            <person name="Citron D.M."/>
            <person name="Goldstein E.J."/>
            <person name="Daigneault M."/>
            <person name="Allen-Vercoe E."/>
            <person name="Young S.K."/>
            <person name="Zeng Q."/>
            <person name="Gargeya S."/>
            <person name="Fitzgerald M."/>
            <person name="Haas B."/>
            <person name="Abouelleil A."/>
            <person name="Alvarado L."/>
            <person name="Arachchi H.M."/>
            <person name="Berlin A."/>
            <person name="Brown A."/>
            <person name="Chapman S.B."/>
            <person name="Chen Z."/>
            <person name="Dunbar C."/>
            <person name="Freedman E."/>
            <person name="Gearin G."/>
            <person name="Gellesch M."/>
            <person name="Goldberg J."/>
            <person name="Griggs A."/>
            <person name="Gujja S."/>
            <person name="Heilman E.R."/>
            <person name="Heiman D."/>
            <person name="Howarth C."/>
            <person name="Larson L."/>
            <person name="Lui A."/>
            <person name="MacDonald P.J."/>
            <person name="Mehta T."/>
            <person name="Montmayeur A."/>
            <person name="Murphy C."/>
            <person name="Neiman D."/>
            <person name="Pearson M."/>
            <person name="Priest M."/>
            <person name="Roberts A."/>
            <person name="Saif S."/>
            <person name="Shea T."/>
            <person name="Shenoy N."/>
            <person name="Sisk P."/>
            <person name="Stolte C."/>
            <person name="Sykes S."/>
            <person name="White J."/>
            <person name="Yandava C."/>
            <person name="Wortman J."/>
            <person name="Nusbaum C."/>
            <person name="Birren B."/>
        </authorList>
    </citation>
    <scope>NUCLEOTIDE SEQUENCE [LARGE SCALE GENOMIC DNA]</scope>
    <source>
        <strain evidence="2 3">WAL-19142</strain>
    </source>
</reference>
<evidence type="ECO:0000313" key="3">
    <source>
        <dbReference type="Proteomes" id="UP000037392"/>
    </source>
</evidence>
<evidence type="ECO:0000256" key="1">
    <source>
        <dbReference type="SAM" id="Coils"/>
    </source>
</evidence>
<protein>
    <recommendedName>
        <fullName evidence="4">Endonuclease/exonuclease/phosphatase domain-containing protein</fullName>
    </recommendedName>
</protein>
<dbReference type="Proteomes" id="UP000037392">
    <property type="component" value="Unassembled WGS sequence"/>
</dbReference>
<sequence>MNILFWNTHNNMSLDDTLIDLVLERNCTLLVLAEYENDINELCKKMNLRSKTDYKIIPSYGGCTKIKAIIAKKYNVEIVREQNRYQIIKIETSYYKMLVAMIHNISKYRATEEEQSENLRQLHEDVIIAENEQGTRNAVVIGDLNVNPFEKACVAANTMHAIPYASEVSSAGRLVQQRMYREFYNPMWGLLGKRNSPQGTMFYNNGGIINYFWHIVDQFLVRPEMIDALNEDSIEIVIGTKTENFLKKNGRPDPKRYSDHLPIYVQIKEDLIK</sequence>
<feature type="coiled-coil region" evidence="1">
    <location>
        <begin position="105"/>
        <end position="132"/>
    </location>
</feature>
<accession>A0A0J9BEM8</accession>
<dbReference type="SUPFAM" id="SSF56219">
    <property type="entry name" value="DNase I-like"/>
    <property type="match status" value="1"/>
</dbReference>
<proteinExistence type="predicted"/>
<dbReference type="Gene3D" id="3.60.10.10">
    <property type="entry name" value="Endonuclease/exonuclease/phosphatase"/>
    <property type="match status" value="1"/>
</dbReference>
<dbReference type="PATRIC" id="fig|742734.4.peg.5898"/>
<evidence type="ECO:0008006" key="4">
    <source>
        <dbReference type="Google" id="ProtNLM"/>
    </source>
</evidence>
<gene>
    <name evidence="2" type="ORF">HMPREF9470_05511</name>
</gene>
<dbReference type="GeneID" id="93280960"/>
<comment type="caution">
    <text evidence="2">The sequence shown here is derived from an EMBL/GenBank/DDBJ whole genome shotgun (WGS) entry which is preliminary data.</text>
</comment>
<organism evidence="2 3">
    <name type="scientific">[Clostridium] citroniae WAL-19142</name>
    <dbReference type="NCBI Taxonomy" id="742734"/>
    <lineage>
        <taxon>Bacteria</taxon>
        <taxon>Bacillati</taxon>
        <taxon>Bacillota</taxon>
        <taxon>Clostridia</taxon>
        <taxon>Lachnospirales</taxon>
        <taxon>Lachnospiraceae</taxon>
        <taxon>Enterocloster</taxon>
    </lineage>
</organism>
<dbReference type="OrthoDB" id="262492at2"/>
<keyword evidence="1" id="KW-0175">Coiled coil</keyword>